<dbReference type="AlphaFoldDB" id="U2L7Z9"/>
<proteinExistence type="inferred from homology"/>
<dbReference type="SUPFAM" id="SSF52799">
    <property type="entry name" value="(Phosphotyrosine protein) phosphatases II"/>
    <property type="match status" value="1"/>
</dbReference>
<evidence type="ECO:0000313" key="4">
    <source>
        <dbReference type="Proteomes" id="UP000016412"/>
    </source>
</evidence>
<dbReference type="PANTHER" id="PTHR31126">
    <property type="entry name" value="TYROSINE-PROTEIN PHOSPHATASE"/>
    <property type="match status" value="1"/>
</dbReference>
<sequence>MKSYRRLHFDGIENFRDLGGWECSGGGMTKYGVFYRSTELAKATKADLKRIEDLGIRTILDLRHPAETSARPDCRPRSCVYKNISVQGSIRPHELNVHGDVYMTHTLHHMYRQLLTVSGDEFRKVLFFLADAEGPVVFHCVAGKDRTGLTAMFLYTIAGVDEKDIVADYEVSHTYIKGFMTDVSGSHYMNMEKLLAFLHKAYGGASQYLDAIGVTEEVRRKIYKKFVMN</sequence>
<reference evidence="4 5" key="1">
    <citation type="submission" date="2013-08" db="EMBL/GenBank/DDBJ databases">
        <authorList>
            <person name="Durkin A.S."/>
            <person name="Haft D.R."/>
            <person name="McCorrison J."/>
            <person name="Torralba M."/>
            <person name="Gillis M."/>
            <person name="Haft D.H."/>
            <person name="Methe B."/>
            <person name="Sutton G."/>
            <person name="Nelson K.E."/>
        </authorList>
    </citation>
    <scope>NUCLEOTIDE SEQUENCE [LARGE SCALE GENOMIC DNA]</scope>
    <source>
        <strain evidence="3 5">ATCC 35536</strain>
        <strain evidence="2 4">VPI DR56BR1116</strain>
    </source>
</reference>
<dbReference type="eggNOG" id="COG2365">
    <property type="taxonomic scope" value="Bacteria"/>
</dbReference>
<gene>
    <name evidence="3" type="ORF">HMPREF0860_1123</name>
    <name evidence="2" type="ORF">HMPREF1325_1773</name>
</gene>
<dbReference type="Pfam" id="PF13350">
    <property type="entry name" value="Y_phosphatase3"/>
    <property type="match status" value="1"/>
</dbReference>
<dbReference type="Proteomes" id="UP000016412">
    <property type="component" value="Unassembled WGS sequence"/>
</dbReference>
<dbReference type="InterPro" id="IPR029021">
    <property type="entry name" value="Prot-tyrosine_phosphatase-like"/>
</dbReference>
<evidence type="ECO:0000313" key="5">
    <source>
        <dbReference type="Proteomes" id="UP000016646"/>
    </source>
</evidence>
<dbReference type="InterPro" id="IPR016130">
    <property type="entry name" value="Tyr_Pase_AS"/>
</dbReference>
<accession>U2L7Z9</accession>
<dbReference type="PANTHER" id="PTHR31126:SF1">
    <property type="entry name" value="TYROSINE SPECIFIC PROTEIN PHOSPHATASES DOMAIN-CONTAINING PROTEIN"/>
    <property type="match status" value="1"/>
</dbReference>
<dbReference type="InterPro" id="IPR026893">
    <property type="entry name" value="Tyr/Ser_Pase_IphP-type"/>
</dbReference>
<evidence type="ECO:0000313" key="2">
    <source>
        <dbReference type="EMBL" id="ERF61869.1"/>
    </source>
</evidence>
<dbReference type="GO" id="GO:0004721">
    <property type="term" value="F:phosphoprotein phosphatase activity"/>
    <property type="evidence" value="ECO:0007669"/>
    <property type="project" value="InterPro"/>
</dbReference>
<evidence type="ECO:0000313" key="3">
    <source>
        <dbReference type="EMBL" id="ERK00471.1"/>
    </source>
</evidence>
<dbReference type="RefSeq" id="WP_021329133.1">
    <property type="nucleotide sequence ID" value="NZ_AUZJ01000002.1"/>
</dbReference>
<dbReference type="STRING" id="1125725.HMPREF1325_1773"/>
<name>U2L7Z9_TRESO</name>
<dbReference type="EMBL" id="AUZJ01000002">
    <property type="protein sequence ID" value="ERF61869.1"/>
    <property type="molecule type" value="Genomic_DNA"/>
</dbReference>
<comment type="caution">
    <text evidence="2">The sequence shown here is derived from an EMBL/GenBank/DDBJ whole genome shotgun (WGS) entry which is preliminary data.</text>
</comment>
<organism evidence="2 4">
    <name type="scientific">Treponema socranskii subsp. socranskii VPI DR56BR1116 = ATCC 35536</name>
    <dbReference type="NCBI Taxonomy" id="1125725"/>
    <lineage>
        <taxon>Bacteria</taxon>
        <taxon>Pseudomonadati</taxon>
        <taxon>Spirochaetota</taxon>
        <taxon>Spirochaetia</taxon>
        <taxon>Spirochaetales</taxon>
        <taxon>Treponemataceae</taxon>
        <taxon>Treponema</taxon>
    </lineage>
</organism>
<keyword evidence="5" id="KW-1185">Reference proteome</keyword>
<dbReference type="PATRIC" id="fig|1125725.3.peg.28"/>
<evidence type="ECO:0000256" key="1">
    <source>
        <dbReference type="ARBA" id="ARBA00009580"/>
    </source>
</evidence>
<dbReference type="EMBL" id="AVQI01000067">
    <property type="protein sequence ID" value="ERK00471.1"/>
    <property type="molecule type" value="Genomic_DNA"/>
</dbReference>
<dbReference type="Gene3D" id="3.90.190.10">
    <property type="entry name" value="Protein tyrosine phosphatase superfamily"/>
    <property type="match status" value="1"/>
</dbReference>
<comment type="similarity">
    <text evidence="1">Belongs to the protein-tyrosine phosphatase family.</text>
</comment>
<dbReference type="Proteomes" id="UP000016646">
    <property type="component" value="Unassembled WGS sequence"/>
</dbReference>
<dbReference type="PROSITE" id="PS00383">
    <property type="entry name" value="TYR_PHOSPHATASE_1"/>
    <property type="match status" value="1"/>
</dbReference>
<dbReference type="OrthoDB" id="9815473at2"/>
<protein>
    <submittedName>
        <fullName evidence="2">Tyrosine phosphatase family protein</fullName>
    </submittedName>
</protein>